<proteinExistence type="predicted"/>
<gene>
    <name evidence="1" type="ORF">SAMN02745225_01783</name>
</gene>
<reference evidence="2" key="1">
    <citation type="submission" date="2016-11" db="EMBL/GenBank/DDBJ databases">
        <authorList>
            <person name="Varghese N."/>
            <person name="Submissions S."/>
        </authorList>
    </citation>
    <scope>NUCLEOTIDE SEQUENCE [LARGE SCALE GENOMIC DNA]</scope>
    <source>
        <strain evidence="2">DSM 19514</strain>
    </source>
</reference>
<evidence type="ECO:0000313" key="2">
    <source>
        <dbReference type="Proteomes" id="UP000184295"/>
    </source>
</evidence>
<evidence type="ECO:0000313" key="1">
    <source>
        <dbReference type="EMBL" id="SHE84619.1"/>
    </source>
</evidence>
<organism evidence="1 2">
    <name type="scientific">Ferrithrix thermotolerans DSM 19514</name>
    <dbReference type="NCBI Taxonomy" id="1121881"/>
    <lineage>
        <taxon>Bacteria</taxon>
        <taxon>Bacillati</taxon>
        <taxon>Actinomycetota</taxon>
        <taxon>Acidimicrobiia</taxon>
        <taxon>Acidimicrobiales</taxon>
        <taxon>Acidimicrobiaceae</taxon>
        <taxon>Ferrithrix</taxon>
    </lineage>
</organism>
<dbReference type="Pfam" id="PF12900">
    <property type="entry name" value="Pyridox_ox_2"/>
    <property type="match status" value="1"/>
</dbReference>
<dbReference type="AlphaFoldDB" id="A0A1M4WTQ7"/>
<keyword evidence="2" id="KW-1185">Reference proteome</keyword>
<protein>
    <submittedName>
        <fullName evidence="1">Pyridoxamine 5'-phosphate oxidase</fullName>
    </submittedName>
</protein>
<dbReference type="InterPro" id="IPR024747">
    <property type="entry name" value="Pyridox_Oxase-rel"/>
</dbReference>
<dbReference type="RefSeq" id="WP_072791497.1">
    <property type="nucleotide sequence ID" value="NZ_FQUL01000029.1"/>
</dbReference>
<dbReference type="InterPro" id="IPR012349">
    <property type="entry name" value="Split_barrel_FMN-bd"/>
</dbReference>
<accession>A0A1M4WTQ7</accession>
<name>A0A1M4WTQ7_9ACTN</name>
<sequence>MLPEPYVLEHLPLEACLYYIASNANGRLSLNVDALPLILPTPYSYRGDKLELPVPEQDRIRHSIDGSVVALETGGIDPNTLEGYSVQAIGVAKLISRSKIKDLSERVTRNCFDCVEIYPTIIRGTLIHSGR</sequence>
<dbReference type="Gene3D" id="2.30.110.10">
    <property type="entry name" value="Electron Transport, Fmn-binding Protein, Chain A"/>
    <property type="match status" value="1"/>
</dbReference>
<dbReference type="Proteomes" id="UP000184295">
    <property type="component" value="Unassembled WGS sequence"/>
</dbReference>
<dbReference type="OrthoDB" id="3212118at2"/>
<dbReference type="EMBL" id="FQUL01000029">
    <property type="protein sequence ID" value="SHE84619.1"/>
    <property type="molecule type" value="Genomic_DNA"/>
</dbReference>
<dbReference type="STRING" id="1121881.SAMN02745225_01783"/>
<dbReference type="SUPFAM" id="SSF50475">
    <property type="entry name" value="FMN-binding split barrel"/>
    <property type="match status" value="1"/>
</dbReference>